<sequence>MLFWRVGRGSRQSLHQLVRSLADLLSPSSLRSPHICPSLPATWLRSFALTHPRLQSAPLPRHRESPAEPGSPSLKPARLTKCRHVVAPIPDPLSEPPTSANGSSLPQKDFINISGNRASRRIFSDSRKVSRLAQHMIFTRYPRGALLVLVTAHRLGCPLGKEVYESVARRLAEAREWRLISALALLQKRHLGRHTARLLDWRIRALIEVSQFAHLDRVLGWFEEGGLLPTRRTYHLLLYGHLRNRNIVKAMNVIRQMLEAGFNVDSRTHATVVSAYRTLGPDVGVQIRALDALKDADARTSTHILNALLQFSIDSRDSERLLSLARHFDFGKFDACQLPLGGFRPLPREGESAVLSRLIRSSCQSHTIGRIPPDIATYTILLHYIASHGDLPSALGLLEQMERSNLVPDDRFIAALVRLYFIVGRPNAAIGVVLATCADVHGSQAVFQDVRLPPEPQGTLPLPRVLPKPTIEILNALAVGMSRLHGIDGLQACLRLMQLCQVNPDNYTKALLESCLVNTEGLSSADVSHISKRFSPNEHSLSHLVQSLASRLHYQFRAVKRSGWNNTPSRKHSLRTRSLSLQAQTSTTSKSFDPTAGVIGILLQPTSHIQPIVQSLTDRGVLADRRMFALRIRHEAVTKDDMTGAKGVFQLMLDRGLHPNEYHYAAMMEGHAAAGEMEAAEAVMNSAERGGVRPNCVLHTILIVGYARQKNPAGAMRVLRHMVAAGVRPDVPAIDAVTSVFFASGAYQLARQTLLSLWPSVAPLPRDLDRASLKVLVFHLRNLHKGRVIPKKLSEHERKVLVGKLEELSSKVWSFRGSRSGTQQGGTMYTKGHGTLRRELSQSHLS</sequence>
<organism evidence="8 9">
    <name type="scientific">Lactarius akahatsu</name>
    <dbReference type="NCBI Taxonomy" id="416441"/>
    <lineage>
        <taxon>Eukaryota</taxon>
        <taxon>Fungi</taxon>
        <taxon>Dikarya</taxon>
        <taxon>Basidiomycota</taxon>
        <taxon>Agaricomycotina</taxon>
        <taxon>Agaricomycetes</taxon>
        <taxon>Russulales</taxon>
        <taxon>Russulaceae</taxon>
        <taxon>Lactarius</taxon>
    </lineage>
</organism>
<dbReference type="InterPro" id="IPR002885">
    <property type="entry name" value="PPR_rpt"/>
</dbReference>
<reference evidence="8" key="1">
    <citation type="submission" date="2022-01" db="EMBL/GenBank/DDBJ databases">
        <title>Comparative genomics reveals a dynamic genome evolution in the ectomycorrhizal milk-cap (Lactarius) mushrooms.</title>
        <authorList>
            <consortium name="DOE Joint Genome Institute"/>
            <person name="Lebreton A."/>
            <person name="Tang N."/>
            <person name="Kuo A."/>
            <person name="LaButti K."/>
            <person name="Drula E."/>
            <person name="Barry K."/>
            <person name="Clum A."/>
            <person name="Lipzen A."/>
            <person name="Mousain D."/>
            <person name="Ng V."/>
            <person name="Wang R."/>
            <person name="Wang X."/>
            <person name="Dai Y."/>
            <person name="Henrissat B."/>
            <person name="Grigoriev I.V."/>
            <person name="Guerin-Laguette A."/>
            <person name="Yu F."/>
            <person name="Martin F.M."/>
        </authorList>
    </citation>
    <scope>NUCLEOTIDE SEQUENCE</scope>
    <source>
        <strain evidence="8">QP</strain>
    </source>
</reference>
<evidence type="ECO:0000256" key="5">
    <source>
        <dbReference type="PROSITE-ProRule" id="PRU00708"/>
    </source>
</evidence>
<feature type="compositionally biased region" description="Basic and acidic residues" evidence="6">
    <location>
        <begin position="836"/>
        <end position="846"/>
    </location>
</feature>
<comment type="similarity">
    <text evidence="1">Belongs to the CCM1 family.</text>
</comment>
<proteinExistence type="inferred from homology"/>
<dbReference type="Pfam" id="PF01535">
    <property type="entry name" value="PPR"/>
    <property type="match status" value="2"/>
</dbReference>
<dbReference type="PROSITE" id="PS51375">
    <property type="entry name" value="PPR"/>
    <property type="match status" value="4"/>
</dbReference>
<evidence type="ECO:0000256" key="2">
    <source>
        <dbReference type="ARBA" id="ARBA00022737"/>
    </source>
</evidence>
<gene>
    <name evidence="8" type="ORF">EDB92DRAFT_2089660</name>
</gene>
<evidence type="ECO:0000313" key="9">
    <source>
        <dbReference type="Proteomes" id="UP001201163"/>
    </source>
</evidence>
<keyword evidence="9" id="KW-1185">Reference proteome</keyword>
<comment type="subunit">
    <text evidence="4">Binds to mitochondrial small subunit 15S rRNA.</text>
</comment>
<dbReference type="PANTHER" id="PTHR47447">
    <property type="entry name" value="OS03G0856100 PROTEIN"/>
    <property type="match status" value="1"/>
</dbReference>
<feature type="region of interest" description="Disordered" evidence="6">
    <location>
        <begin position="57"/>
        <end position="77"/>
    </location>
</feature>
<comment type="function">
    <text evidence="3">Regulates mitochondrial small subunit maturation by controlling 15S rRNA 5'-end processing. Localizes to the 5' precursor of the 15S rRNA in a position that is subsequently occupied by mS47 in the mature yeast mtSSU. Uses structure and sequence-specific RNA recognition, binding to a single-stranded region of the precursor and specifically recognizing bases -6 to -1. The exchange of Ccm1 for mS47 is coupled to the irreversible removal of precursor rRNA that is accompanied by conformational changes of the mitoribosomal proteins uS5m and mS26. These conformational changes signal completion of 5'-end rRNA processing through protection of the mature 5'-end of the 15S rRNA and stabilization of mS47. The removal of the 5' precursor together with the dissociation of Ccm1 may be catalyzed by the 5'-3' exoribonuclease Pet127. Involved in the specific removal of group I introns in mitochondrial encoded transcripts.</text>
</comment>
<evidence type="ECO:0000259" key="7">
    <source>
        <dbReference type="Pfam" id="PF17177"/>
    </source>
</evidence>
<keyword evidence="2" id="KW-0677">Repeat</keyword>
<dbReference type="PANTHER" id="PTHR47447:SF17">
    <property type="entry name" value="OS12G0638900 PROTEIN"/>
    <property type="match status" value="1"/>
</dbReference>
<evidence type="ECO:0000256" key="3">
    <source>
        <dbReference type="ARBA" id="ARBA00044493"/>
    </source>
</evidence>
<feature type="region of interest" description="Disordered" evidence="6">
    <location>
        <begin position="88"/>
        <end position="107"/>
    </location>
</feature>
<dbReference type="Pfam" id="PF17177">
    <property type="entry name" value="PPR_long"/>
    <property type="match status" value="1"/>
</dbReference>
<dbReference type="NCBIfam" id="TIGR00756">
    <property type="entry name" value="PPR"/>
    <property type="match status" value="4"/>
</dbReference>
<dbReference type="InterPro" id="IPR033443">
    <property type="entry name" value="PROP1-like_PPR_dom"/>
</dbReference>
<feature type="compositionally biased region" description="Low complexity" evidence="6">
    <location>
        <begin position="576"/>
        <end position="589"/>
    </location>
</feature>
<dbReference type="Proteomes" id="UP001201163">
    <property type="component" value="Unassembled WGS sequence"/>
</dbReference>
<dbReference type="EMBL" id="JAKELL010000040">
    <property type="protein sequence ID" value="KAH8988920.1"/>
    <property type="molecule type" value="Genomic_DNA"/>
</dbReference>
<evidence type="ECO:0000256" key="4">
    <source>
        <dbReference type="ARBA" id="ARBA00044511"/>
    </source>
</evidence>
<feature type="region of interest" description="Disordered" evidence="6">
    <location>
        <begin position="823"/>
        <end position="846"/>
    </location>
</feature>
<dbReference type="InterPro" id="IPR011990">
    <property type="entry name" value="TPR-like_helical_dom_sf"/>
</dbReference>
<dbReference type="AlphaFoldDB" id="A0AAD4LCR9"/>
<feature type="repeat" description="PPR" evidence="5">
    <location>
        <begin position="660"/>
        <end position="694"/>
    </location>
</feature>
<feature type="repeat" description="PPR" evidence="5">
    <location>
        <begin position="695"/>
        <end position="729"/>
    </location>
</feature>
<feature type="repeat" description="PPR" evidence="5">
    <location>
        <begin position="374"/>
        <end position="408"/>
    </location>
</feature>
<evidence type="ECO:0000256" key="6">
    <source>
        <dbReference type="SAM" id="MobiDB-lite"/>
    </source>
</evidence>
<protein>
    <recommendedName>
        <fullName evidence="7">PROP1-like PPR domain-containing protein</fullName>
    </recommendedName>
</protein>
<name>A0AAD4LCR9_9AGAM</name>
<evidence type="ECO:0000313" key="8">
    <source>
        <dbReference type="EMBL" id="KAH8988920.1"/>
    </source>
</evidence>
<accession>A0AAD4LCR9</accession>
<evidence type="ECO:0000256" key="1">
    <source>
        <dbReference type="ARBA" id="ARBA00006192"/>
    </source>
</evidence>
<feature type="compositionally biased region" description="Polar residues" evidence="6">
    <location>
        <begin position="96"/>
        <end position="106"/>
    </location>
</feature>
<dbReference type="Gene3D" id="1.25.40.10">
    <property type="entry name" value="Tetratricopeptide repeat domain"/>
    <property type="match status" value="3"/>
</dbReference>
<feature type="repeat" description="PPR" evidence="5">
    <location>
        <begin position="230"/>
        <end position="264"/>
    </location>
</feature>
<feature type="region of interest" description="Disordered" evidence="6">
    <location>
        <begin position="565"/>
        <end position="589"/>
    </location>
</feature>
<comment type="caution">
    <text evidence="8">The sequence shown here is derived from an EMBL/GenBank/DDBJ whole genome shotgun (WGS) entry which is preliminary data.</text>
</comment>
<feature type="domain" description="PROP1-like PPR" evidence="7">
    <location>
        <begin position="641"/>
        <end position="745"/>
    </location>
</feature>